<dbReference type="InterPro" id="IPR001138">
    <property type="entry name" value="Zn2Cys6_DnaBD"/>
</dbReference>
<reference evidence="8" key="1">
    <citation type="journal article" date="2016" name="Genome Announc.">
        <title>Draft genome sequences of fungus Aspergillus calidoustus.</title>
        <authorList>
            <person name="Horn F."/>
            <person name="Linde J."/>
            <person name="Mattern D.J."/>
            <person name="Walther G."/>
            <person name="Guthke R."/>
            <person name="Scherlach K."/>
            <person name="Martin K."/>
            <person name="Brakhage A.A."/>
            <person name="Petzke L."/>
            <person name="Valiante V."/>
        </authorList>
    </citation>
    <scope>NUCLEOTIDE SEQUENCE [LARGE SCALE GENOMIC DNA]</scope>
    <source>
        <strain evidence="8">SF006504</strain>
    </source>
</reference>
<dbReference type="PROSITE" id="PS00463">
    <property type="entry name" value="ZN2_CY6_FUNGAL_1"/>
    <property type="match status" value="1"/>
</dbReference>
<organism evidence="7 8">
    <name type="scientific">Aspergillus calidoustus</name>
    <dbReference type="NCBI Taxonomy" id="454130"/>
    <lineage>
        <taxon>Eukaryota</taxon>
        <taxon>Fungi</taxon>
        <taxon>Dikarya</taxon>
        <taxon>Ascomycota</taxon>
        <taxon>Pezizomycotina</taxon>
        <taxon>Eurotiomycetes</taxon>
        <taxon>Eurotiomycetidae</taxon>
        <taxon>Eurotiales</taxon>
        <taxon>Aspergillaceae</taxon>
        <taxon>Aspergillus</taxon>
        <taxon>Aspergillus subgen. Nidulantes</taxon>
    </lineage>
</organism>
<dbReference type="Proteomes" id="UP000054771">
    <property type="component" value="Unassembled WGS sequence"/>
</dbReference>
<dbReference type="AlphaFoldDB" id="A0A0U5FU91"/>
<dbReference type="SMART" id="SM00066">
    <property type="entry name" value="GAL4"/>
    <property type="match status" value="1"/>
</dbReference>
<keyword evidence="2" id="KW-0238">DNA-binding</keyword>
<dbReference type="InterPro" id="IPR036864">
    <property type="entry name" value="Zn2-C6_fun-type_DNA-bd_sf"/>
</dbReference>
<accession>A0A0U5FU91</accession>
<evidence type="ECO:0000313" key="7">
    <source>
        <dbReference type="EMBL" id="CEL03138.1"/>
    </source>
</evidence>
<gene>
    <name evidence="7" type="ORF">ASPCAL04295</name>
</gene>
<dbReference type="GO" id="GO:0045944">
    <property type="term" value="P:positive regulation of transcription by RNA polymerase II"/>
    <property type="evidence" value="ECO:0007669"/>
    <property type="project" value="TreeGrafter"/>
</dbReference>
<keyword evidence="8" id="KW-1185">Reference proteome</keyword>
<feature type="region of interest" description="Disordered" evidence="5">
    <location>
        <begin position="541"/>
        <end position="564"/>
    </location>
</feature>
<proteinExistence type="predicted"/>
<dbReference type="Gene3D" id="4.10.240.10">
    <property type="entry name" value="Zn(2)-C6 fungal-type DNA-binding domain"/>
    <property type="match status" value="1"/>
</dbReference>
<evidence type="ECO:0000256" key="5">
    <source>
        <dbReference type="SAM" id="MobiDB-lite"/>
    </source>
</evidence>
<keyword evidence="1" id="KW-0805">Transcription regulation</keyword>
<dbReference type="STRING" id="454130.A0A0U5FU91"/>
<dbReference type="GO" id="GO:0000976">
    <property type="term" value="F:transcription cis-regulatory region binding"/>
    <property type="evidence" value="ECO:0007669"/>
    <property type="project" value="TreeGrafter"/>
</dbReference>
<evidence type="ECO:0000256" key="3">
    <source>
        <dbReference type="ARBA" id="ARBA00023163"/>
    </source>
</evidence>
<evidence type="ECO:0000256" key="2">
    <source>
        <dbReference type="ARBA" id="ARBA00023125"/>
    </source>
</evidence>
<keyword evidence="3" id="KW-0804">Transcription</keyword>
<dbReference type="GO" id="GO:0000981">
    <property type="term" value="F:DNA-binding transcription factor activity, RNA polymerase II-specific"/>
    <property type="evidence" value="ECO:0007669"/>
    <property type="project" value="InterPro"/>
</dbReference>
<evidence type="ECO:0000256" key="1">
    <source>
        <dbReference type="ARBA" id="ARBA00023015"/>
    </source>
</evidence>
<dbReference type="PANTHER" id="PTHR37534">
    <property type="entry name" value="TRANSCRIPTIONAL ACTIVATOR PROTEIN UGA3"/>
    <property type="match status" value="1"/>
</dbReference>
<sequence length="592" mass="65842">MEPGTSTDSPAFLASDSDGANLNNALLAARMSASDADRESDAPVKKQRRVRTGCFTCRDRHLKCDEALGQCQNCRKSGRICRRGVRLNFVDTQVVAPPTYLQPPAASRVTFRDDSRTIASEYVGGFERYPSPEQEPLMEIHGQTAGVSESAAVPLFKSSRPAADRHLSFKDPTEVSLMQVFVEKIGPWMDVLDDMKHFTRILPLHALEEPMLYAAFAACAGSSSDDGMRLYNNAVQLLSESLSDPLRDSTLCAATAIVIEVAETLVFGPLNSTQHPRAEKTARPLIRDCQWSTHSQGLGRACSWTSIVMELLDCLTSHRNLTWDPDTWSIDMNFSQVQPAITGNEETWAQRMIYICAKVASFWVASLQSAQNSSVNEVNQKLQQWSIYNGWCERWKTLVPKSMLPLGELQSWQAGYHTVFPQIWLLGRCAAFAQLFYHIARILLIKADPAPSEHTPEQQALQYHAYQVCGIVSSEKDHGIPIFSTQLLAVAAECLVDREAQEEVLRILDKITHETGLKTQQTKDSLVEGWGWAPYHGHQSAPDASMALDPPDTGHSFTSAEAQHDTTDPALTFDDAMVNPYLDPHFTSFHEL</sequence>
<dbReference type="PANTHER" id="PTHR37534:SF40">
    <property type="entry name" value="ZN(2)-C6 FUNGAL-TYPE DOMAIN-CONTAINING PROTEIN"/>
    <property type="match status" value="1"/>
</dbReference>
<dbReference type="CDD" id="cd00067">
    <property type="entry name" value="GAL4"/>
    <property type="match status" value="1"/>
</dbReference>
<keyword evidence="4" id="KW-0539">Nucleus</keyword>
<dbReference type="GO" id="GO:0005634">
    <property type="term" value="C:nucleus"/>
    <property type="evidence" value="ECO:0007669"/>
    <property type="project" value="TreeGrafter"/>
</dbReference>
<dbReference type="EMBL" id="CDMC01000003">
    <property type="protein sequence ID" value="CEL03138.1"/>
    <property type="molecule type" value="Genomic_DNA"/>
</dbReference>
<dbReference type="OMA" id="KECRWNA"/>
<name>A0A0U5FU91_ASPCI</name>
<dbReference type="SUPFAM" id="SSF57701">
    <property type="entry name" value="Zn2/Cys6 DNA-binding domain"/>
    <property type="match status" value="1"/>
</dbReference>
<evidence type="ECO:0000259" key="6">
    <source>
        <dbReference type="PROSITE" id="PS50048"/>
    </source>
</evidence>
<evidence type="ECO:0000256" key="4">
    <source>
        <dbReference type="ARBA" id="ARBA00023242"/>
    </source>
</evidence>
<dbReference type="PROSITE" id="PS50048">
    <property type="entry name" value="ZN2_CY6_FUNGAL_2"/>
    <property type="match status" value="1"/>
</dbReference>
<dbReference type="OrthoDB" id="4078573at2759"/>
<evidence type="ECO:0000313" key="8">
    <source>
        <dbReference type="Proteomes" id="UP000054771"/>
    </source>
</evidence>
<dbReference type="GO" id="GO:0008270">
    <property type="term" value="F:zinc ion binding"/>
    <property type="evidence" value="ECO:0007669"/>
    <property type="project" value="InterPro"/>
</dbReference>
<dbReference type="Pfam" id="PF00172">
    <property type="entry name" value="Zn_clus"/>
    <property type="match status" value="1"/>
</dbReference>
<feature type="domain" description="Zn(2)-C6 fungal-type" evidence="6">
    <location>
        <begin position="53"/>
        <end position="83"/>
    </location>
</feature>
<protein>
    <recommendedName>
        <fullName evidence="6">Zn(2)-C6 fungal-type domain-containing protein</fullName>
    </recommendedName>
</protein>